<dbReference type="SUPFAM" id="SSF53474">
    <property type="entry name" value="alpha/beta-Hydrolases"/>
    <property type="match status" value="1"/>
</dbReference>
<evidence type="ECO:0000256" key="1">
    <source>
        <dbReference type="SAM" id="MobiDB-lite"/>
    </source>
</evidence>
<protein>
    <recommendedName>
        <fullName evidence="5">AB hydrolase-1 domain-containing protein</fullName>
    </recommendedName>
</protein>
<feature type="transmembrane region" description="Helical" evidence="2">
    <location>
        <begin position="26"/>
        <end position="49"/>
    </location>
</feature>
<feature type="region of interest" description="Disordered" evidence="1">
    <location>
        <begin position="413"/>
        <end position="481"/>
    </location>
</feature>
<dbReference type="InterPro" id="IPR029058">
    <property type="entry name" value="AB_hydrolase_fold"/>
</dbReference>
<feature type="region of interest" description="Disordered" evidence="1">
    <location>
        <begin position="541"/>
        <end position="565"/>
    </location>
</feature>
<feature type="compositionally biased region" description="Basic and acidic residues" evidence="1">
    <location>
        <begin position="447"/>
        <end position="461"/>
    </location>
</feature>
<keyword evidence="2" id="KW-1133">Transmembrane helix</keyword>
<dbReference type="EMBL" id="SDOX01000017">
    <property type="protein sequence ID" value="TFJ84816.1"/>
    <property type="molecule type" value="Genomic_DNA"/>
</dbReference>
<feature type="compositionally biased region" description="Basic and acidic residues" evidence="1">
    <location>
        <begin position="551"/>
        <end position="565"/>
    </location>
</feature>
<dbReference type="Gene3D" id="3.40.50.1820">
    <property type="entry name" value="alpha/beta hydrolase"/>
    <property type="match status" value="1"/>
</dbReference>
<evidence type="ECO:0000256" key="2">
    <source>
        <dbReference type="SAM" id="Phobius"/>
    </source>
</evidence>
<keyword evidence="2" id="KW-0812">Transmembrane</keyword>
<keyword evidence="4" id="KW-1185">Reference proteome</keyword>
<proteinExistence type="predicted"/>
<evidence type="ECO:0000313" key="4">
    <source>
        <dbReference type="Proteomes" id="UP000355283"/>
    </source>
</evidence>
<keyword evidence="2" id="KW-0472">Membrane</keyword>
<reference evidence="3 4" key="1">
    <citation type="submission" date="2019-01" db="EMBL/GenBank/DDBJ databases">
        <title>Nuclear Genome Assembly of the Microalgal Biofuel strain Nannochloropsis salina CCMP1776.</title>
        <authorList>
            <person name="Hovde B."/>
        </authorList>
    </citation>
    <scope>NUCLEOTIDE SEQUENCE [LARGE SCALE GENOMIC DNA]</scope>
    <source>
        <strain evidence="3 4">CCMP1776</strain>
    </source>
</reference>
<evidence type="ECO:0000313" key="3">
    <source>
        <dbReference type="EMBL" id="TFJ84816.1"/>
    </source>
</evidence>
<dbReference type="Proteomes" id="UP000355283">
    <property type="component" value="Unassembled WGS sequence"/>
</dbReference>
<dbReference type="PANTHER" id="PTHR37471:SF1">
    <property type="entry name" value="AB HYDROLASE-1 DOMAIN-CONTAINING PROTEIN"/>
    <property type="match status" value="1"/>
</dbReference>
<name>A0A4D9D0E4_9STRA</name>
<feature type="compositionally biased region" description="Polar residues" evidence="1">
    <location>
        <begin position="437"/>
        <end position="446"/>
    </location>
</feature>
<organism evidence="3 4">
    <name type="scientific">Nannochloropsis salina CCMP1776</name>
    <dbReference type="NCBI Taxonomy" id="1027361"/>
    <lineage>
        <taxon>Eukaryota</taxon>
        <taxon>Sar</taxon>
        <taxon>Stramenopiles</taxon>
        <taxon>Ochrophyta</taxon>
        <taxon>Eustigmatophyceae</taxon>
        <taxon>Eustigmatales</taxon>
        <taxon>Monodopsidaceae</taxon>
        <taxon>Microchloropsis</taxon>
        <taxon>Microchloropsis salina</taxon>
    </lineage>
</organism>
<comment type="caution">
    <text evidence="3">The sequence shown here is derived from an EMBL/GenBank/DDBJ whole genome shotgun (WGS) entry which is preliminary data.</text>
</comment>
<dbReference type="OrthoDB" id="6431331at2759"/>
<dbReference type="PANTHER" id="PTHR37471">
    <property type="entry name" value="UNNAMED PRODUCT"/>
    <property type="match status" value="1"/>
</dbReference>
<dbReference type="AlphaFoldDB" id="A0A4D9D0E4"/>
<accession>A0A4D9D0E4</accession>
<feature type="transmembrane region" description="Helical" evidence="2">
    <location>
        <begin position="175"/>
        <end position="197"/>
    </location>
</feature>
<feature type="compositionally biased region" description="Basic residues" evidence="1">
    <location>
        <begin position="416"/>
        <end position="425"/>
    </location>
</feature>
<sequence>MECHSISSPLLENARSIAGILLSSHIFKVVAGLLLSGWLLCEIAFYFYLRYIVLPELNRLTTPVEGTHTPWDEFHKIIDVVSQLKESYAFERFFSGWFLGAPIKDIRRGNVREMLAWALYSKAQSTLTVRQKACVEDVLYWLKMRFQIDCPEGYNPQVRPMLLTLDKITYMHRPLVFYASLTIIQVLGHSVLTLLGFRRHEVNGIAYWYRSRVRDVRPGEEASLPMVFFHGISPGLNLYLLVIHTLSRGRKMVLMEVPHIAMCLNFKAKRLGDMVKTVEIIAKRHRMPYFSVVGHSFGSLCAAWVSKHLKHNVRQLVLLDPVSLLLGLPDVCYNFLHKKPKTVMEHLLHYGGSMEITIHHTLRRQFWWYEGQLFLDEIKCPVYVGLSGNDEIVPSAILKLYIEDHLAKTHAEEHHRHLVRARRSSSRGVGNGSSHSQPHNQDSTCKTFDKETASVSSDKEQVAGPELVSGSGGLSTAPCRLNHTPGDERGCILQRIQYVYWEGWSHGEILFRFPQLKALDVALREQEKLFRSPDVSAAIDMSRKGGAHRQSSLDHSRAVMSSHRDTRNLSTSAVVGVNENVGAGLGSSVKFKS</sequence>
<feature type="compositionally biased region" description="Low complexity" evidence="1">
    <location>
        <begin position="426"/>
        <end position="436"/>
    </location>
</feature>
<evidence type="ECO:0008006" key="5">
    <source>
        <dbReference type="Google" id="ProtNLM"/>
    </source>
</evidence>
<gene>
    <name evidence="3" type="ORF">NSK_003848</name>
</gene>